<sequence>MSNGKNDHESLLQYEKKAQSGKESPTDKANKERLPDQQNRLKDQENLRK</sequence>
<keyword evidence="3" id="KW-1185">Reference proteome</keyword>
<evidence type="ECO:0000313" key="3">
    <source>
        <dbReference type="Proteomes" id="UP000448867"/>
    </source>
</evidence>
<proteinExistence type="predicted"/>
<dbReference type="AlphaFoldDB" id="A0A7X2IZ26"/>
<protein>
    <submittedName>
        <fullName evidence="2">Uncharacterized protein</fullName>
    </submittedName>
</protein>
<reference evidence="2 3" key="1">
    <citation type="submission" date="2019-11" db="EMBL/GenBank/DDBJ databases">
        <title>Bacillus lacus genome.</title>
        <authorList>
            <person name="Allen C.J."/>
            <person name="Newman J.D."/>
        </authorList>
    </citation>
    <scope>NUCLEOTIDE SEQUENCE [LARGE SCALE GENOMIC DNA]</scope>
    <source>
        <strain evidence="2 3">KCTC 33946</strain>
    </source>
</reference>
<evidence type="ECO:0000256" key="1">
    <source>
        <dbReference type="SAM" id="MobiDB-lite"/>
    </source>
</evidence>
<organism evidence="2 3">
    <name type="scientific">Metabacillus lacus</name>
    <dbReference type="NCBI Taxonomy" id="1983721"/>
    <lineage>
        <taxon>Bacteria</taxon>
        <taxon>Bacillati</taxon>
        <taxon>Bacillota</taxon>
        <taxon>Bacilli</taxon>
        <taxon>Bacillales</taxon>
        <taxon>Bacillaceae</taxon>
        <taxon>Metabacillus</taxon>
    </lineage>
</organism>
<evidence type="ECO:0000313" key="2">
    <source>
        <dbReference type="EMBL" id="MRX72438.1"/>
    </source>
</evidence>
<dbReference type="EMBL" id="WKKI01000015">
    <property type="protein sequence ID" value="MRX72438.1"/>
    <property type="molecule type" value="Genomic_DNA"/>
</dbReference>
<gene>
    <name evidence="2" type="ORF">GJU40_09770</name>
</gene>
<dbReference type="Proteomes" id="UP000448867">
    <property type="component" value="Unassembled WGS sequence"/>
</dbReference>
<name>A0A7X2IZ26_9BACI</name>
<accession>A0A7X2IZ26</accession>
<comment type="caution">
    <text evidence="2">The sequence shown here is derived from an EMBL/GenBank/DDBJ whole genome shotgun (WGS) entry which is preliminary data.</text>
</comment>
<dbReference type="OrthoDB" id="2923627at2"/>
<dbReference type="RefSeq" id="WP_154307594.1">
    <property type="nucleotide sequence ID" value="NZ_WKKI01000015.1"/>
</dbReference>
<feature type="region of interest" description="Disordered" evidence="1">
    <location>
        <begin position="1"/>
        <end position="49"/>
    </location>
</feature>